<dbReference type="OrthoDB" id="6169664at2"/>
<dbReference type="AlphaFoldDB" id="A0A1I2Q8P4"/>
<dbReference type="STRING" id="1045558.SAMN05216175_104171"/>
<sequence length="83" mass="9328">MMIADLVDQEDFCRLLESIGICVESDWTSEQCAQAAIDWRCINANPDAAAKLNQIINELKQKESLLLPEVKAALNMLLLHNSR</sequence>
<evidence type="ECO:0000313" key="2">
    <source>
        <dbReference type="Proteomes" id="UP000198623"/>
    </source>
</evidence>
<dbReference type="Proteomes" id="UP000198623">
    <property type="component" value="Unassembled WGS sequence"/>
</dbReference>
<name>A0A1I2Q8P4_9GAMM</name>
<protein>
    <submittedName>
        <fullName evidence="1">Uncharacterized protein</fullName>
    </submittedName>
</protein>
<accession>A0A1I2Q8P4</accession>
<keyword evidence="2" id="KW-1185">Reference proteome</keyword>
<reference evidence="2" key="1">
    <citation type="submission" date="2016-10" db="EMBL/GenBank/DDBJ databases">
        <authorList>
            <person name="Varghese N."/>
            <person name="Submissions S."/>
        </authorList>
    </citation>
    <scope>NUCLEOTIDE SEQUENCE [LARGE SCALE GENOMIC DNA]</scope>
    <source>
        <strain evidence="2">CGMCC 1.10971</strain>
    </source>
</reference>
<proteinExistence type="predicted"/>
<dbReference type="EMBL" id="FOOU01000004">
    <property type="protein sequence ID" value="SFG21991.1"/>
    <property type="molecule type" value="Genomic_DNA"/>
</dbReference>
<organism evidence="1 2">
    <name type="scientific">Neptunomonas qingdaonensis</name>
    <dbReference type="NCBI Taxonomy" id="1045558"/>
    <lineage>
        <taxon>Bacteria</taxon>
        <taxon>Pseudomonadati</taxon>
        <taxon>Pseudomonadota</taxon>
        <taxon>Gammaproteobacteria</taxon>
        <taxon>Oceanospirillales</taxon>
        <taxon>Oceanospirillaceae</taxon>
        <taxon>Neptunomonas</taxon>
    </lineage>
</organism>
<gene>
    <name evidence="1" type="ORF">SAMN05216175_104171</name>
</gene>
<evidence type="ECO:0000313" key="1">
    <source>
        <dbReference type="EMBL" id="SFG21991.1"/>
    </source>
</evidence>
<dbReference type="RefSeq" id="WP_090726481.1">
    <property type="nucleotide sequence ID" value="NZ_FOOU01000004.1"/>
</dbReference>